<evidence type="ECO:0000256" key="3">
    <source>
        <dbReference type="ARBA" id="ARBA00022946"/>
    </source>
</evidence>
<feature type="repeat" description="PPR" evidence="4">
    <location>
        <begin position="559"/>
        <end position="593"/>
    </location>
</feature>
<dbReference type="EMBL" id="CM000145">
    <property type="protein sequence ID" value="EAZ42267.1"/>
    <property type="molecule type" value="Genomic_DNA"/>
</dbReference>
<evidence type="ECO:0000256" key="4">
    <source>
        <dbReference type="PROSITE-ProRule" id="PRU00708"/>
    </source>
</evidence>
<dbReference type="PANTHER" id="PTHR47447">
    <property type="entry name" value="OS03G0856100 PROTEIN"/>
    <property type="match status" value="1"/>
</dbReference>
<dbReference type="Pfam" id="PF12854">
    <property type="entry name" value="PPR_1"/>
    <property type="match status" value="1"/>
</dbReference>
<feature type="repeat" description="PPR" evidence="4">
    <location>
        <begin position="734"/>
        <end position="768"/>
    </location>
</feature>
<organism evidence="6">
    <name type="scientific">Oryza sativa subsp. japonica</name>
    <name type="common">Rice</name>
    <dbReference type="NCBI Taxonomy" id="39947"/>
    <lineage>
        <taxon>Eukaryota</taxon>
        <taxon>Viridiplantae</taxon>
        <taxon>Streptophyta</taxon>
        <taxon>Embryophyta</taxon>
        <taxon>Tracheophyta</taxon>
        <taxon>Spermatophyta</taxon>
        <taxon>Magnoliopsida</taxon>
        <taxon>Liliopsida</taxon>
        <taxon>Poales</taxon>
        <taxon>Poaceae</taxon>
        <taxon>BOP clade</taxon>
        <taxon>Oryzoideae</taxon>
        <taxon>Oryzeae</taxon>
        <taxon>Oryzinae</taxon>
        <taxon>Oryza</taxon>
        <taxon>Oryza sativa</taxon>
    </lineage>
</organism>
<protein>
    <submittedName>
        <fullName evidence="6">Uncharacterized protein</fullName>
    </submittedName>
</protein>
<comment type="similarity">
    <text evidence="1">Belongs to the PPR family. P subfamily.</text>
</comment>
<feature type="repeat" description="PPR" evidence="4">
    <location>
        <begin position="384"/>
        <end position="418"/>
    </location>
</feature>
<feature type="repeat" description="PPR" evidence="4">
    <location>
        <begin position="419"/>
        <end position="453"/>
    </location>
</feature>
<feature type="repeat" description="PPR" evidence="4">
    <location>
        <begin position="524"/>
        <end position="558"/>
    </location>
</feature>
<feature type="repeat" description="PPR" evidence="4">
    <location>
        <begin position="349"/>
        <end position="383"/>
    </location>
</feature>
<feature type="region of interest" description="Disordered" evidence="5">
    <location>
        <begin position="226"/>
        <end position="251"/>
    </location>
</feature>
<feature type="repeat" description="PPR" evidence="4">
    <location>
        <begin position="769"/>
        <end position="803"/>
    </location>
</feature>
<dbReference type="PROSITE" id="PS51375">
    <property type="entry name" value="PPR"/>
    <property type="match status" value="17"/>
</dbReference>
<feature type="repeat" description="PPR" evidence="4">
    <location>
        <begin position="968"/>
        <end position="1002"/>
    </location>
</feature>
<dbReference type="SUPFAM" id="SSF81901">
    <property type="entry name" value="HCP-like"/>
    <property type="match status" value="1"/>
</dbReference>
<dbReference type="Gene3D" id="1.25.40.10">
    <property type="entry name" value="Tetratricopeptide repeat domain"/>
    <property type="match status" value="7"/>
</dbReference>
<evidence type="ECO:0000256" key="5">
    <source>
        <dbReference type="SAM" id="MobiDB-lite"/>
    </source>
</evidence>
<dbReference type="InterPro" id="IPR011990">
    <property type="entry name" value="TPR-like_helical_dom_sf"/>
</dbReference>
<dbReference type="Pfam" id="PF13812">
    <property type="entry name" value="PPR_3"/>
    <property type="match status" value="2"/>
</dbReference>
<evidence type="ECO:0000256" key="2">
    <source>
        <dbReference type="ARBA" id="ARBA00022737"/>
    </source>
</evidence>
<accession>A3BRS8</accession>
<feature type="repeat" description="PPR" evidence="4">
    <location>
        <begin position="699"/>
        <end position="733"/>
    </location>
</feature>
<feature type="repeat" description="PPR" evidence="4">
    <location>
        <begin position="664"/>
        <end position="698"/>
    </location>
</feature>
<dbReference type="PANTHER" id="PTHR47447:SF22">
    <property type="entry name" value="TETRATRICOPEPTIDE-LIKE HELICAL DOMAIN SUPERFAMILY"/>
    <property type="match status" value="1"/>
</dbReference>
<dbReference type="Pfam" id="PF13041">
    <property type="entry name" value="PPR_2"/>
    <property type="match status" value="6"/>
</dbReference>
<feature type="repeat" description="PPR" evidence="4">
    <location>
        <begin position="489"/>
        <end position="523"/>
    </location>
</feature>
<sequence>MPLSPEPPELKQEEEEVVAVRPWPISCSSVAWASMSMSIHELRCAPRRGRRSPRNHVSTVASSFDRAAIVGARSPCFWIRTSSLPSVVLAVDTYAWVLEEAKHHDDDDFVVGWGLHGLAGCYCCCLLKANQRYCCFRISFVLAILGVTATSASARTPWETVPAGTSSALLGLDAAPVPPQLFVDGRYSGSRRSGHAARAGATAAVESTQREGNEGKEIGVFWCGTGAEESGSGRRRPDQEGPIGRWRGRNGTGSAALASLTPAQAASVAESHPIAARGLDLLLFLSRERSHSYRPGTFAALARRLVDARRYAAAGRARIHLIKSCHSKEAMARTMSFLDMLSQSGLRMGLFAYSALLIHLSRLGMTAAVMDRYHRMLSEGVQPNLLIYNAVINALCKDGNVADAETIMKKVFESEMSPDTFTYTSMILGHCRKHDLDSALQVFNQMAKEGCEPNTVTYSTLINGLCDSGRVNEAFDLIREMILHGILPTAHTCTGPIIALCDMGCYEDAWRLFVDMKNKGCEPNVYTYTALISGLCVSGLLKVAIGLFHRMSRDGVFPNTVTYNALINILVENRRIKYAFVVLNLMGRNGLFTNIVTYNEMIKGYCILGDPKKAMLVMNNMLQRGHSANLVTYNTIIKGYCDSGNTTSALRILDLMRDGGCKPDEWSYTELICGFCKISKMESAFGLFNEMVDDGLCPNEVTYTALIDGYCKDEKLDTATSLLEHMKRSGCRPNVQTYNVLIHGLTKQNNFSGAEELCKVMIEEGIFPNVVTYTAMIDGLCKNGSTSLALEMFNKMIEQGCLPNLLTYSSLIRALGQEGKVEEAENLFAELERHGLIPDEITYVKMIEAYIMSGKVEHAFNFLGRMIKAGCQPTLWTYGVLIKGLKNEYLLADQRLAALPDVVPNCSFGYQTTDQDAVSVMSAKLAELDPGLSVQVQNALVSNLSTAGRWFEANELLGSMISQGLCPDQEAYNSLLCSLLRVRNVDLAMGVFKHMSTQGCEVHLNGYKELICALCQLHRRKEARITFENMLMRTWNPDDVVQAVLIDGLLRDGYKDLCMEFLHIMETRRYMPSFHIYTILAREASKKR</sequence>
<feature type="repeat" description="PPR" evidence="4">
    <location>
        <begin position="804"/>
        <end position="838"/>
    </location>
</feature>
<keyword evidence="2" id="KW-0677">Repeat</keyword>
<feature type="repeat" description="PPR" evidence="4">
    <location>
        <begin position="454"/>
        <end position="488"/>
    </location>
</feature>
<keyword evidence="3" id="KW-0809">Transit peptide</keyword>
<evidence type="ECO:0000313" key="6">
    <source>
        <dbReference type="EMBL" id="EAZ42267.1"/>
    </source>
</evidence>
<feature type="repeat" description="PPR" evidence="4">
    <location>
        <begin position="594"/>
        <end position="628"/>
    </location>
</feature>
<evidence type="ECO:0000256" key="1">
    <source>
        <dbReference type="ARBA" id="ARBA00007626"/>
    </source>
</evidence>
<feature type="repeat" description="PPR" evidence="4">
    <location>
        <begin position="629"/>
        <end position="663"/>
    </location>
</feature>
<dbReference type="Proteomes" id="UP000007752">
    <property type="component" value="Chromosome 8"/>
</dbReference>
<gene>
    <name evidence="6" type="ORF">OsJ_26834</name>
</gene>
<dbReference type="AlphaFoldDB" id="A3BRS8"/>
<reference evidence="6" key="1">
    <citation type="journal article" date="2005" name="PLoS Biol.">
        <title>The genomes of Oryza sativa: a history of duplications.</title>
        <authorList>
            <person name="Yu J."/>
            <person name="Wang J."/>
            <person name="Lin W."/>
            <person name="Li S."/>
            <person name="Li H."/>
            <person name="Zhou J."/>
            <person name="Ni P."/>
            <person name="Dong W."/>
            <person name="Hu S."/>
            <person name="Zeng C."/>
            <person name="Zhang J."/>
            <person name="Zhang Y."/>
            <person name="Li R."/>
            <person name="Xu Z."/>
            <person name="Li S."/>
            <person name="Li X."/>
            <person name="Zheng H."/>
            <person name="Cong L."/>
            <person name="Lin L."/>
            <person name="Yin J."/>
            <person name="Geng J."/>
            <person name="Li G."/>
            <person name="Shi J."/>
            <person name="Liu J."/>
            <person name="Lv H."/>
            <person name="Li J."/>
            <person name="Wang J."/>
            <person name="Deng Y."/>
            <person name="Ran L."/>
            <person name="Shi X."/>
            <person name="Wang X."/>
            <person name="Wu Q."/>
            <person name="Li C."/>
            <person name="Ren X."/>
            <person name="Wang J."/>
            <person name="Wang X."/>
            <person name="Li D."/>
            <person name="Liu D."/>
            <person name="Zhang X."/>
            <person name="Ji Z."/>
            <person name="Zhao W."/>
            <person name="Sun Y."/>
            <person name="Zhang Z."/>
            <person name="Bao J."/>
            <person name="Han Y."/>
            <person name="Dong L."/>
            <person name="Ji J."/>
            <person name="Chen P."/>
            <person name="Wu S."/>
            <person name="Liu J."/>
            <person name="Xiao Y."/>
            <person name="Bu D."/>
            <person name="Tan J."/>
            <person name="Yang L."/>
            <person name="Ye C."/>
            <person name="Zhang J."/>
            <person name="Xu J."/>
            <person name="Zhou Y."/>
            <person name="Yu Y."/>
            <person name="Zhang B."/>
            <person name="Zhuang S."/>
            <person name="Wei H."/>
            <person name="Liu B."/>
            <person name="Lei M."/>
            <person name="Yu H."/>
            <person name="Li Y."/>
            <person name="Xu H."/>
            <person name="Wei S."/>
            <person name="He X."/>
            <person name="Fang L."/>
            <person name="Zhang Z."/>
            <person name="Zhang Y."/>
            <person name="Huang X."/>
            <person name="Su Z."/>
            <person name="Tong W."/>
            <person name="Li J."/>
            <person name="Tong Z."/>
            <person name="Li S."/>
            <person name="Ye J."/>
            <person name="Wang L."/>
            <person name="Fang L."/>
            <person name="Lei T."/>
            <person name="Chen C."/>
            <person name="Chen H."/>
            <person name="Xu Z."/>
            <person name="Li H."/>
            <person name="Huang H."/>
            <person name="Zhang F."/>
            <person name="Xu H."/>
            <person name="Li N."/>
            <person name="Zhao C."/>
            <person name="Li S."/>
            <person name="Dong L."/>
            <person name="Huang Y."/>
            <person name="Li L."/>
            <person name="Xi Y."/>
            <person name="Qi Q."/>
            <person name="Li W."/>
            <person name="Zhang B."/>
            <person name="Hu W."/>
            <person name="Zhang Y."/>
            <person name="Tian X."/>
            <person name="Jiao Y."/>
            <person name="Liang X."/>
            <person name="Jin J."/>
            <person name="Gao L."/>
            <person name="Zheng W."/>
            <person name="Hao B."/>
            <person name="Liu S."/>
            <person name="Wang W."/>
            <person name="Yuan L."/>
            <person name="Cao M."/>
            <person name="McDermott J."/>
            <person name="Samudrala R."/>
            <person name="Wang J."/>
            <person name="Wong G.K."/>
            <person name="Yang H."/>
        </authorList>
    </citation>
    <scope>NUCLEOTIDE SEQUENCE [LARGE SCALE GENOMIC DNA]</scope>
</reference>
<name>A3BRS8_ORYSJ</name>
<dbReference type="InterPro" id="IPR002885">
    <property type="entry name" value="PPR_rpt"/>
</dbReference>
<feature type="repeat" description="PPR" evidence="4">
    <location>
        <begin position="839"/>
        <end position="873"/>
    </location>
</feature>
<dbReference type="NCBIfam" id="TIGR00756">
    <property type="entry name" value="PPR"/>
    <property type="match status" value="17"/>
</dbReference>
<reference evidence="6" key="2">
    <citation type="submission" date="2008-12" db="EMBL/GenBank/DDBJ databases">
        <title>Improved gene annotation of the rice (Oryza sativa) genomes.</title>
        <authorList>
            <person name="Wang J."/>
            <person name="Li R."/>
            <person name="Fan W."/>
            <person name="Huang Q."/>
            <person name="Zhang J."/>
            <person name="Zhou Y."/>
            <person name="Hu Y."/>
            <person name="Zi S."/>
            <person name="Li J."/>
            <person name="Ni P."/>
            <person name="Zheng H."/>
            <person name="Zhang Y."/>
            <person name="Zhao M."/>
            <person name="Hao Q."/>
            <person name="McDermott J."/>
            <person name="Samudrala R."/>
            <person name="Kristiansen K."/>
            <person name="Wong G.K.-S."/>
        </authorList>
    </citation>
    <scope>NUCLEOTIDE SEQUENCE</scope>
</reference>
<feature type="repeat" description="PPR" evidence="4">
    <location>
        <begin position="933"/>
        <end position="967"/>
    </location>
</feature>
<proteinExistence type="inferred from homology"/>